<sequence>MNRTLLLLLLLYGNASLASEQWVTQFVSGVLDISTKQQVQALSETYDCGETEGVEYCSFDQVYRGIQLDVVIYVEPDDLVSKITYIFPFNVHNYTHVQTSLRKDSYHLIKASVGGESVTVEELLNQGTAQTADKKLIEFLNLYPISTSKLFTWVRKNEIQNTLATETLLMTSDTESIQLIWNRESNAN</sequence>
<feature type="chain" id="PRO_5045635898" evidence="1">
    <location>
        <begin position="19"/>
        <end position="188"/>
    </location>
</feature>
<organism evidence="2 3">
    <name type="scientific">Vibrio variabilis</name>
    <dbReference type="NCBI Taxonomy" id="990271"/>
    <lineage>
        <taxon>Bacteria</taxon>
        <taxon>Pseudomonadati</taxon>
        <taxon>Pseudomonadota</taxon>
        <taxon>Gammaproteobacteria</taxon>
        <taxon>Vibrionales</taxon>
        <taxon>Vibrionaceae</taxon>
        <taxon>Vibrio</taxon>
    </lineage>
</organism>
<dbReference type="EMBL" id="BBMS01000080">
    <property type="protein sequence ID" value="GAL30011.1"/>
    <property type="molecule type" value="Genomic_DNA"/>
</dbReference>
<reference evidence="3" key="1">
    <citation type="submission" date="2014-09" db="EMBL/GenBank/DDBJ databases">
        <title>Vibrio variabilis JCM 19239. (C206) whole genome shotgun sequence.</title>
        <authorList>
            <person name="Sawabe T."/>
            <person name="Meirelles P."/>
            <person name="Nakanishi M."/>
            <person name="Sayaka M."/>
            <person name="Hattori M."/>
            <person name="Ohkuma M."/>
        </authorList>
    </citation>
    <scope>NUCLEOTIDE SEQUENCE [LARGE SCALE GENOMIC DNA]</scope>
    <source>
        <strain evidence="3">JCM 19239</strain>
    </source>
</reference>
<evidence type="ECO:0000313" key="3">
    <source>
        <dbReference type="Proteomes" id="UP000029223"/>
    </source>
</evidence>
<protein>
    <submittedName>
        <fullName evidence="2">Uncharacterized protein</fullName>
    </submittedName>
</protein>
<accession>A0ABQ0JMN5</accession>
<evidence type="ECO:0000256" key="1">
    <source>
        <dbReference type="SAM" id="SignalP"/>
    </source>
</evidence>
<comment type="caution">
    <text evidence="2">The sequence shown here is derived from an EMBL/GenBank/DDBJ whole genome shotgun (WGS) entry which is preliminary data.</text>
</comment>
<proteinExistence type="predicted"/>
<keyword evidence="3" id="KW-1185">Reference proteome</keyword>
<feature type="signal peptide" evidence="1">
    <location>
        <begin position="1"/>
        <end position="18"/>
    </location>
</feature>
<evidence type="ECO:0000313" key="2">
    <source>
        <dbReference type="EMBL" id="GAL30011.1"/>
    </source>
</evidence>
<keyword evidence="1" id="KW-0732">Signal</keyword>
<gene>
    <name evidence="2" type="ORF">JCM19239_664</name>
</gene>
<dbReference type="Proteomes" id="UP000029223">
    <property type="component" value="Unassembled WGS sequence"/>
</dbReference>
<name>A0ABQ0JMN5_9VIBR</name>